<dbReference type="InterPro" id="IPR050679">
    <property type="entry name" value="Bact_HTH_transcr_reg"/>
</dbReference>
<dbReference type="Gene3D" id="3.40.1410.10">
    <property type="entry name" value="Chorismate lyase-like"/>
    <property type="match status" value="1"/>
</dbReference>
<dbReference type="Proteomes" id="UP001241603">
    <property type="component" value="Unassembled WGS sequence"/>
</dbReference>
<dbReference type="RefSeq" id="WP_266347993.1">
    <property type="nucleotide sequence ID" value="NZ_JAPKNG010000002.1"/>
</dbReference>
<organism evidence="5 6">
    <name type="scientific">Kaistia dalseonensis</name>
    <dbReference type="NCBI Taxonomy" id="410840"/>
    <lineage>
        <taxon>Bacteria</taxon>
        <taxon>Pseudomonadati</taxon>
        <taxon>Pseudomonadota</taxon>
        <taxon>Alphaproteobacteria</taxon>
        <taxon>Hyphomicrobiales</taxon>
        <taxon>Kaistiaceae</taxon>
        <taxon>Kaistia</taxon>
    </lineage>
</organism>
<dbReference type="InterPro" id="IPR028978">
    <property type="entry name" value="Chorismate_lyase_/UTRA_dom_sf"/>
</dbReference>
<dbReference type="Pfam" id="PF07702">
    <property type="entry name" value="UTRA"/>
    <property type="match status" value="1"/>
</dbReference>
<dbReference type="CDD" id="cd07377">
    <property type="entry name" value="WHTH_GntR"/>
    <property type="match status" value="1"/>
</dbReference>
<evidence type="ECO:0000259" key="4">
    <source>
        <dbReference type="PROSITE" id="PS50949"/>
    </source>
</evidence>
<reference evidence="5 6" key="1">
    <citation type="submission" date="2023-07" db="EMBL/GenBank/DDBJ databases">
        <title>Genomic Encyclopedia of Type Strains, Phase IV (KMG-IV): sequencing the most valuable type-strain genomes for metagenomic binning, comparative biology and taxonomic classification.</title>
        <authorList>
            <person name="Goeker M."/>
        </authorList>
    </citation>
    <scope>NUCLEOTIDE SEQUENCE [LARGE SCALE GENOMIC DNA]</scope>
    <source>
        <strain evidence="5 6">B6-8</strain>
    </source>
</reference>
<accession>A0ABU0H428</accession>
<feature type="domain" description="HTH gntR-type" evidence="4">
    <location>
        <begin position="63"/>
        <end position="131"/>
    </location>
</feature>
<dbReference type="Gene3D" id="1.10.10.10">
    <property type="entry name" value="Winged helix-like DNA-binding domain superfamily/Winged helix DNA-binding domain"/>
    <property type="match status" value="1"/>
</dbReference>
<dbReference type="InterPro" id="IPR000524">
    <property type="entry name" value="Tscrpt_reg_HTH_GntR"/>
</dbReference>
<dbReference type="InterPro" id="IPR036390">
    <property type="entry name" value="WH_DNA-bd_sf"/>
</dbReference>
<protein>
    <submittedName>
        <fullName evidence="5">DNA-binding GntR family transcriptional regulator</fullName>
    </submittedName>
</protein>
<name>A0ABU0H428_9HYPH</name>
<dbReference type="EMBL" id="JAUSVO010000002">
    <property type="protein sequence ID" value="MDQ0437056.1"/>
    <property type="molecule type" value="Genomic_DNA"/>
</dbReference>
<dbReference type="InterPro" id="IPR011663">
    <property type="entry name" value="UTRA"/>
</dbReference>
<keyword evidence="1" id="KW-0805">Transcription regulation</keyword>
<sequence length="299" mass="32579">MTVGAALKTRKTSTAKNADAATIEAGAAESLEELVSAPASVVAPDLRLVDTEAGDSTRKAGSTPRYLTLARALQDAIRAGTYPVGSLLPTEVELATLYSVSRQTVRQAIGVLRQQGQLSARKGVGTRVEASGSRRQFTYSASSVSDLIEIAHDWEVVIHSSEMVTARGALATELGCRSGHRWLRLDCSRTVDGESRPMSWVEVYLDGRVSQNLKLPRTMRSALFAMVEKQTGEIFSDIQQEIRATLIDEAMAKRLDAPVGSPALQITRRYYSTGRRLVEVAINTMPADRFFYSVAITRN</sequence>
<dbReference type="SUPFAM" id="SSF46785">
    <property type="entry name" value="Winged helix' DNA-binding domain"/>
    <property type="match status" value="1"/>
</dbReference>
<dbReference type="PANTHER" id="PTHR44846:SF17">
    <property type="entry name" value="GNTR-FAMILY TRANSCRIPTIONAL REGULATOR"/>
    <property type="match status" value="1"/>
</dbReference>
<dbReference type="PROSITE" id="PS50949">
    <property type="entry name" value="HTH_GNTR"/>
    <property type="match status" value="1"/>
</dbReference>
<gene>
    <name evidence="5" type="ORF">QO014_001441</name>
</gene>
<dbReference type="GO" id="GO:0003677">
    <property type="term" value="F:DNA binding"/>
    <property type="evidence" value="ECO:0007669"/>
    <property type="project" value="UniProtKB-KW"/>
</dbReference>
<evidence type="ECO:0000313" key="5">
    <source>
        <dbReference type="EMBL" id="MDQ0437056.1"/>
    </source>
</evidence>
<dbReference type="SMART" id="SM00866">
    <property type="entry name" value="UTRA"/>
    <property type="match status" value="1"/>
</dbReference>
<dbReference type="InterPro" id="IPR036388">
    <property type="entry name" value="WH-like_DNA-bd_sf"/>
</dbReference>
<keyword evidence="6" id="KW-1185">Reference proteome</keyword>
<evidence type="ECO:0000256" key="2">
    <source>
        <dbReference type="ARBA" id="ARBA00023125"/>
    </source>
</evidence>
<comment type="caution">
    <text evidence="5">The sequence shown here is derived from an EMBL/GenBank/DDBJ whole genome shotgun (WGS) entry which is preliminary data.</text>
</comment>
<evidence type="ECO:0000256" key="3">
    <source>
        <dbReference type="ARBA" id="ARBA00023163"/>
    </source>
</evidence>
<dbReference type="PRINTS" id="PR00035">
    <property type="entry name" value="HTHGNTR"/>
</dbReference>
<proteinExistence type="predicted"/>
<dbReference type="PANTHER" id="PTHR44846">
    <property type="entry name" value="MANNOSYL-D-GLYCERATE TRANSPORT/METABOLISM SYSTEM REPRESSOR MNGR-RELATED"/>
    <property type="match status" value="1"/>
</dbReference>
<evidence type="ECO:0000256" key="1">
    <source>
        <dbReference type="ARBA" id="ARBA00023015"/>
    </source>
</evidence>
<keyword evidence="2 5" id="KW-0238">DNA-binding</keyword>
<dbReference type="SMART" id="SM00345">
    <property type="entry name" value="HTH_GNTR"/>
    <property type="match status" value="1"/>
</dbReference>
<evidence type="ECO:0000313" key="6">
    <source>
        <dbReference type="Proteomes" id="UP001241603"/>
    </source>
</evidence>
<dbReference type="SUPFAM" id="SSF64288">
    <property type="entry name" value="Chorismate lyase-like"/>
    <property type="match status" value="1"/>
</dbReference>
<keyword evidence="3" id="KW-0804">Transcription</keyword>
<dbReference type="Pfam" id="PF00392">
    <property type="entry name" value="GntR"/>
    <property type="match status" value="1"/>
</dbReference>